<sequence length="69" mass="7830">GMLGLILGTLLAIVVLLFGHMLNLLLSTISCFVHSLRLCFVEFLFKFYEAGGREYSPFRLRKRALVPVK</sequence>
<keyword evidence="4" id="KW-0812">Transmembrane</keyword>
<dbReference type="Pfam" id="PF01496">
    <property type="entry name" value="V_ATPase_I"/>
    <property type="match status" value="1"/>
</dbReference>
<dbReference type="InterPro" id="IPR002490">
    <property type="entry name" value="V-ATPase_116kDa_su"/>
</dbReference>
<comment type="similarity">
    <text evidence="2">Belongs to the V-ATPase 116 kDa subunit family.</text>
</comment>
<organism evidence="8">
    <name type="scientific">marine sediment metagenome</name>
    <dbReference type="NCBI Taxonomy" id="412755"/>
    <lineage>
        <taxon>unclassified sequences</taxon>
        <taxon>metagenomes</taxon>
        <taxon>ecological metagenomes</taxon>
    </lineage>
</organism>
<evidence type="ECO:0008006" key="9">
    <source>
        <dbReference type="Google" id="ProtNLM"/>
    </source>
</evidence>
<evidence type="ECO:0000256" key="6">
    <source>
        <dbReference type="ARBA" id="ARBA00023065"/>
    </source>
</evidence>
<comment type="caution">
    <text evidence="8">The sequence shown here is derived from an EMBL/GenBank/DDBJ whole genome shotgun (WGS) entry which is preliminary data.</text>
</comment>
<reference evidence="8" key="1">
    <citation type="journal article" date="2014" name="Front. Microbiol.">
        <title>High frequency of phylogenetically diverse reductive dehalogenase-homologous genes in deep subseafloor sedimentary metagenomes.</title>
        <authorList>
            <person name="Kawai M."/>
            <person name="Futagami T."/>
            <person name="Toyoda A."/>
            <person name="Takaki Y."/>
            <person name="Nishi S."/>
            <person name="Hori S."/>
            <person name="Arai W."/>
            <person name="Tsubouchi T."/>
            <person name="Morono Y."/>
            <person name="Uchiyama I."/>
            <person name="Ito T."/>
            <person name="Fujiyama A."/>
            <person name="Inagaki F."/>
            <person name="Takami H."/>
        </authorList>
    </citation>
    <scope>NUCLEOTIDE SEQUENCE</scope>
    <source>
        <strain evidence="8">Expedition CK06-06</strain>
    </source>
</reference>
<feature type="non-terminal residue" evidence="8">
    <location>
        <position position="1"/>
    </location>
</feature>
<keyword evidence="7" id="KW-0472">Membrane</keyword>
<comment type="subcellular location">
    <subcellularLocation>
        <location evidence="1">Membrane</location>
        <topology evidence="1">Multi-pass membrane protein</topology>
    </subcellularLocation>
</comment>
<dbReference type="GO" id="GO:0033179">
    <property type="term" value="C:proton-transporting V-type ATPase, V0 domain"/>
    <property type="evidence" value="ECO:0007669"/>
    <property type="project" value="InterPro"/>
</dbReference>
<keyword evidence="3" id="KW-0813">Transport</keyword>
<evidence type="ECO:0000256" key="4">
    <source>
        <dbReference type="ARBA" id="ARBA00022692"/>
    </source>
</evidence>
<proteinExistence type="inferred from homology"/>
<dbReference type="AlphaFoldDB" id="X1IM04"/>
<keyword evidence="5" id="KW-1133">Transmembrane helix</keyword>
<dbReference type="EMBL" id="BARU01033690">
    <property type="protein sequence ID" value="GAH70285.1"/>
    <property type="molecule type" value="Genomic_DNA"/>
</dbReference>
<dbReference type="GO" id="GO:0046961">
    <property type="term" value="F:proton-transporting ATPase activity, rotational mechanism"/>
    <property type="evidence" value="ECO:0007669"/>
    <property type="project" value="InterPro"/>
</dbReference>
<gene>
    <name evidence="8" type="ORF">S03H2_52969</name>
</gene>
<protein>
    <recommendedName>
        <fullName evidence="9">V-type ATP synthase subunit I</fullName>
    </recommendedName>
</protein>
<evidence type="ECO:0000256" key="5">
    <source>
        <dbReference type="ARBA" id="ARBA00022989"/>
    </source>
</evidence>
<evidence type="ECO:0000256" key="2">
    <source>
        <dbReference type="ARBA" id="ARBA00009904"/>
    </source>
</evidence>
<keyword evidence="6" id="KW-0406">Ion transport</keyword>
<name>X1IM04_9ZZZZ</name>
<evidence type="ECO:0000256" key="3">
    <source>
        <dbReference type="ARBA" id="ARBA00022448"/>
    </source>
</evidence>
<evidence type="ECO:0000256" key="1">
    <source>
        <dbReference type="ARBA" id="ARBA00004141"/>
    </source>
</evidence>
<evidence type="ECO:0000313" key="8">
    <source>
        <dbReference type="EMBL" id="GAH70285.1"/>
    </source>
</evidence>
<accession>X1IM04</accession>
<evidence type="ECO:0000256" key="7">
    <source>
        <dbReference type="ARBA" id="ARBA00023136"/>
    </source>
</evidence>